<name>A0A835UNP2_VANPL</name>
<evidence type="ECO:0000256" key="1">
    <source>
        <dbReference type="ARBA" id="ARBA00007626"/>
    </source>
</evidence>
<dbReference type="PANTHER" id="PTHR46598:SF1">
    <property type="entry name" value="OS10G0422566 PROTEIN"/>
    <property type="match status" value="1"/>
</dbReference>
<dbReference type="NCBIfam" id="TIGR00756">
    <property type="entry name" value="PPR"/>
    <property type="match status" value="1"/>
</dbReference>
<dbReference type="Pfam" id="PF01535">
    <property type="entry name" value="PPR"/>
    <property type="match status" value="2"/>
</dbReference>
<gene>
    <name evidence="4" type="ORF">HPP92_016674</name>
</gene>
<dbReference type="PROSITE" id="PS51375">
    <property type="entry name" value="PPR"/>
    <property type="match status" value="3"/>
</dbReference>
<dbReference type="InterPro" id="IPR002885">
    <property type="entry name" value="PPR_rpt"/>
</dbReference>
<dbReference type="OrthoDB" id="190265at2759"/>
<dbReference type="Proteomes" id="UP000636800">
    <property type="component" value="Unassembled WGS sequence"/>
</dbReference>
<keyword evidence="2" id="KW-0677">Repeat</keyword>
<accession>A0A835UNP2</accession>
<dbReference type="Pfam" id="PF13041">
    <property type="entry name" value="PPR_2"/>
    <property type="match status" value="1"/>
</dbReference>
<protein>
    <recommendedName>
        <fullName evidence="6">Pentatricopeptide repeat-containing protein</fullName>
    </recommendedName>
</protein>
<dbReference type="AlphaFoldDB" id="A0A835UNP2"/>
<sequence>MYAIGKSFFRTPCMNTSLFTLFRSHFLTLASIPWENLRFERLTHFIGSPSIFTNAYVDSNGKLEKLQTYSSIAVEPILVQARDPSQLALRILTAIEEQRLGDAWQNYEKHWHMDGFPKKSVLNKLIIGLTESFDAYWLKKASCLFDLVLREKKHDLLDKEPLIYLSFILARCQQPILATNALRKLVQIEVYPPVAAWSGVIGHLCQTADGAFLAAELIMEIGHLFKDYRVDPRKKSNRPLLSMKPNSFVFSLALTGCILHGITRKGDQLLELMPRVGLKADADLLIIMAHIYEKNGRRDEINKLKRYVDETCGLSGFQFQQFYNCLLSCHLKHGDMDSATRLILDMLRKASEAKWSLTAATSVLEAMEGARNVSDFQSHEIKNLESTDKFLLLENRAPTYAKFIKDRNFSILEGEARESLLLLSEKLKAQIELVISKDGILHPTEAIYAKLVRGFLEMNRVSDLAAFLIEASKEESPVSVDNSVVVQVIDACISLGLLDHAHDLIDEMRFSGVKVGSSVYCSLLKAYCKENRGPEITSLLKDARKAGIQLDSSCYEALIQTRVHQNDSSEALRLFKEMKLSNVSSSGSDEFKRLVESCSGHGEAGLMSKLLEEIKYNQKVDYGVHDWNNVIHFFCKKKMMHDAQKALSKMRALGYTPNAHTFHSLVTGYAAVGGKYVEVTELWGEMKKLAGSRLMKFDQELLDSCLYCFVRGGFFLRAMEIINVMEDEKMFIDKYKYRSLWLKYHRKLYKGKAPKIQTEDQYKRRDAALSFKKWIGLT</sequence>
<evidence type="ECO:0000256" key="2">
    <source>
        <dbReference type="ARBA" id="ARBA00022737"/>
    </source>
</evidence>
<organism evidence="4 5">
    <name type="scientific">Vanilla planifolia</name>
    <name type="common">Vanilla</name>
    <dbReference type="NCBI Taxonomy" id="51239"/>
    <lineage>
        <taxon>Eukaryota</taxon>
        <taxon>Viridiplantae</taxon>
        <taxon>Streptophyta</taxon>
        <taxon>Embryophyta</taxon>
        <taxon>Tracheophyta</taxon>
        <taxon>Spermatophyta</taxon>
        <taxon>Magnoliopsida</taxon>
        <taxon>Liliopsida</taxon>
        <taxon>Asparagales</taxon>
        <taxon>Orchidaceae</taxon>
        <taxon>Vanilloideae</taxon>
        <taxon>Vanilleae</taxon>
        <taxon>Vanilla</taxon>
    </lineage>
</organism>
<dbReference type="Pfam" id="PF13812">
    <property type="entry name" value="PPR_3"/>
    <property type="match status" value="1"/>
</dbReference>
<proteinExistence type="inferred from homology"/>
<reference evidence="4 5" key="1">
    <citation type="journal article" date="2020" name="Nat. Food">
        <title>A phased Vanilla planifolia genome enables genetic improvement of flavour and production.</title>
        <authorList>
            <person name="Hasing T."/>
            <person name="Tang H."/>
            <person name="Brym M."/>
            <person name="Khazi F."/>
            <person name="Huang T."/>
            <person name="Chambers A.H."/>
        </authorList>
    </citation>
    <scope>NUCLEOTIDE SEQUENCE [LARGE SCALE GENOMIC DNA]</scope>
    <source>
        <tissue evidence="4">Leaf</tissue>
    </source>
</reference>
<dbReference type="PANTHER" id="PTHR46598">
    <property type="entry name" value="BNAC05G43320D PROTEIN"/>
    <property type="match status" value="1"/>
</dbReference>
<feature type="repeat" description="PPR" evidence="3">
    <location>
        <begin position="551"/>
        <end position="585"/>
    </location>
</feature>
<feature type="repeat" description="PPR" evidence="3">
    <location>
        <begin position="623"/>
        <end position="657"/>
    </location>
</feature>
<evidence type="ECO:0000256" key="3">
    <source>
        <dbReference type="PROSITE-ProRule" id="PRU00708"/>
    </source>
</evidence>
<evidence type="ECO:0000313" key="5">
    <source>
        <dbReference type="Proteomes" id="UP000636800"/>
    </source>
</evidence>
<feature type="repeat" description="PPR" evidence="3">
    <location>
        <begin position="516"/>
        <end position="550"/>
    </location>
</feature>
<comment type="similarity">
    <text evidence="1">Belongs to the PPR family. P subfamily.</text>
</comment>
<dbReference type="Gene3D" id="1.25.40.10">
    <property type="entry name" value="Tetratricopeptide repeat domain"/>
    <property type="match status" value="3"/>
</dbReference>
<evidence type="ECO:0000313" key="4">
    <source>
        <dbReference type="EMBL" id="KAG0469974.1"/>
    </source>
</evidence>
<dbReference type="InterPro" id="IPR011990">
    <property type="entry name" value="TPR-like_helical_dom_sf"/>
</dbReference>
<dbReference type="EMBL" id="JADCNL010000008">
    <property type="protein sequence ID" value="KAG0469974.1"/>
    <property type="molecule type" value="Genomic_DNA"/>
</dbReference>
<comment type="caution">
    <text evidence="4">The sequence shown here is derived from an EMBL/GenBank/DDBJ whole genome shotgun (WGS) entry which is preliminary data.</text>
</comment>
<evidence type="ECO:0008006" key="6">
    <source>
        <dbReference type="Google" id="ProtNLM"/>
    </source>
</evidence>
<keyword evidence="5" id="KW-1185">Reference proteome</keyword>